<organism evidence="2 3">
    <name type="scientific">Metabacillus sediminilitoris</name>
    <dbReference type="NCBI Taxonomy" id="2567941"/>
    <lineage>
        <taxon>Bacteria</taxon>
        <taxon>Bacillati</taxon>
        <taxon>Bacillota</taxon>
        <taxon>Bacilli</taxon>
        <taxon>Bacillales</taxon>
        <taxon>Bacillaceae</taxon>
        <taxon>Metabacillus</taxon>
    </lineage>
</organism>
<evidence type="ECO:0000313" key="2">
    <source>
        <dbReference type="EMBL" id="THF81603.1"/>
    </source>
</evidence>
<protein>
    <submittedName>
        <fullName evidence="2">Ig domain-containing protein</fullName>
    </submittedName>
</protein>
<accession>A0A4S4C1R4</accession>
<dbReference type="PANTHER" id="PTHR43143:SF5">
    <property type="entry name" value="SECRETED PROTEIN"/>
    <property type="match status" value="1"/>
</dbReference>
<sequence length="477" mass="54368">MINSEKFEEGFTIEAIVKMPQNFAPEKHSWMGILTRQGQAADLNKTEGEKEILSTLSVSNLKELQWTSHPTNLNHNETNWSFSLDSKEDWYHVAVVNDGSHTKLYVNGVTDFRNTDAEMIGIDAVEGKGWNIGASEWANELDTLFAGKIQEIKMTDGATSQEQWLVNNPQGEHVEYGTNERIPLLTNKQNYNFLFVPDPQKTVRYKPEIFSAQMKWVANQAKKHNIAMTAFVGDMVDQSNVVEEWTASDAGVDMLDKHRIPYLTTAGNHDYGTGDPYLTYYGADRFVEKDYFKGSSPSGYSSYGIVPAGSYNYLFLMVDMYHMEQDMAWAKQVLNEHSDLPTILVSHEILGIGGDGLSASDTKRGNMIWNELVNLNDQVFITVNGHHHGALHRIKQNAKGNDVIQVLVDYQSSYAGGNGWMRFAEFDEKLNKINFKTYSPWVENLSKNERTYFDVKYLNSENDQFEIDLNFKERFNF</sequence>
<comment type="caution">
    <text evidence="2">The sequence shown here is derived from an EMBL/GenBank/DDBJ whole genome shotgun (WGS) entry which is preliminary data.</text>
</comment>
<dbReference type="GO" id="GO:0016787">
    <property type="term" value="F:hydrolase activity"/>
    <property type="evidence" value="ECO:0007669"/>
    <property type="project" value="InterPro"/>
</dbReference>
<dbReference type="Gene3D" id="2.60.120.200">
    <property type="match status" value="1"/>
</dbReference>
<dbReference type="OrthoDB" id="9772095at2"/>
<dbReference type="InterPro" id="IPR004843">
    <property type="entry name" value="Calcineurin-like_PHP"/>
</dbReference>
<evidence type="ECO:0000313" key="3">
    <source>
        <dbReference type="Proteomes" id="UP000310334"/>
    </source>
</evidence>
<reference evidence="2 3" key="1">
    <citation type="submission" date="2019-04" db="EMBL/GenBank/DDBJ databases">
        <title>Bacillus sediminilitoris sp. nov., isolated from a tidal flat sediment on the East China Sea.</title>
        <authorList>
            <person name="Wei Y."/>
            <person name="Mao H."/>
            <person name="Fang J."/>
        </authorList>
    </citation>
    <scope>NUCLEOTIDE SEQUENCE [LARGE SCALE GENOMIC DNA]</scope>
    <source>
        <strain evidence="2 3">DSL-17</strain>
    </source>
</reference>
<proteinExistence type="predicted"/>
<feature type="domain" description="Calcineurin-like phosphoesterase" evidence="1">
    <location>
        <begin position="193"/>
        <end position="388"/>
    </location>
</feature>
<dbReference type="EMBL" id="SSNT01000004">
    <property type="protein sequence ID" value="THF81603.1"/>
    <property type="molecule type" value="Genomic_DNA"/>
</dbReference>
<dbReference type="PANTHER" id="PTHR43143">
    <property type="entry name" value="METALLOPHOSPHOESTERASE, CALCINEURIN SUPERFAMILY"/>
    <property type="match status" value="1"/>
</dbReference>
<name>A0A4S4C1R4_9BACI</name>
<dbReference type="Gene3D" id="3.60.21.10">
    <property type="match status" value="1"/>
</dbReference>
<dbReference type="Pfam" id="PF00149">
    <property type="entry name" value="Metallophos"/>
    <property type="match status" value="1"/>
</dbReference>
<dbReference type="SUPFAM" id="SSF49899">
    <property type="entry name" value="Concanavalin A-like lectins/glucanases"/>
    <property type="match status" value="1"/>
</dbReference>
<dbReference type="InterPro" id="IPR013320">
    <property type="entry name" value="ConA-like_dom_sf"/>
</dbReference>
<evidence type="ECO:0000259" key="1">
    <source>
        <dbReference type="Pfam" id="PF00149"/>
    </source>
</evidence>
<dbReference type="AlphaFoldDB" id="A0A4S4C1R4"/>
<dbReference type="InterPro" id="IPR029052">
    <property type="entry name" value="Metallo-depent_PP-like"/>
</dbReference>
<dbReference type="Proteomes" id="UP000310334">
    <property type="component" value="Unassembled WGS sequence"/>
</dbReference>
<dbReference type="InterPro" id="IPR051918">
    <property type="entry name" value="STPP_CPPED1"/>
</dbReference>
<gene>
    <name evidence="2" type="ORF">E6W99_05685</name>
</gene>
<dbReference type="SUPFAM" id="SSF56300">
    <property type="entry name" value="Metallo-dependent phosphatases"/>
    <property type="match status" value="1"/>
</dbReference>
<dbReference type="Pfam" id="PF13385">
    <property type="entry name" value="Laminin_G_3"/>
    <property type="match status" value="1"/>
</dbReference>
<keyword evidence="3" id="KW-1185">Reference proteome</keyword>